<comment type="subcellular location">
    <subcellularLocation>
        <location evidence="1">Nucleus</location>
    </subcellularLocation>
</comment>
<proteinExistence type="predicted"/>
<gene>
    <name evidence="8" type="ORF">B0H17DRAFT_1111771</name>
</gene>
<evidence type="ECO:0000256" key="1">
    <source>
        <dbReference type="ARBA" id="ARBA00004123"/>
    </source>
</evidence>
<reference evidence="8" key="1">
    <citation type="submission" date="2023-03" db="EMBL/GenBank/DDBJ databases">
        <title>Massive genome expansion in bonnet fungi (Mycena s.s.) driven by repeated elements and novel gene families across ecological guilds.</title>
        <authorList>
            <consortium name="Lawrence Berkeley National Laboratory"/>
            <person name="Harder C.B."/>
            <person name="Miyauchi S."/>
            <person name="Viragh M."/>
            <person name="Kuo A."/>
            <person name="Thoen E."/>
            <person name="Andreopoulos B."/>
            <person name="Lu D."/>
            <person name="Skrede I."/>
            <person name="Drula E."/>
            <person name="Henrissat B."/>
            <person name="Morin E."/>
            <person name="Kohler A."/>
            <person name="Barry K."/>
            <person name="LaButti K."/>
            <person name="Morin E."/>
            <person name="Salamov A."/>
            <person name="Lipzen A."/>
            <person name="Mereny Z."/>
            <person name="Hegedus B."/>
            <person name="Baldrian P."/>
            <person name="Stursova M."/>
            <person name="Weitz H."/>
            <person name="Taylor A."/>
            <person name="Grigoriev I.V."/>
            <person name="Nagy L.G."/>
            <person name="Martin F."/>
            <person name="Kauserud H."/>
        </authorList>
    </citation>
    <scope>NUCLEOTIDE SEQUENCE</scope>
    <source>
        <strain evidence="8">CBHHK067</strain>
    </source>
</reference>
<evidence type="ECO:0000313" key="9">
    <source>
        <dbReference type="Proteomes" id="UP001221757"/>
    </source>
</evidence>
<accession>A0AAD7BLD5</accession>
<protein>
    <submittedName>
        <fullName evidence="8">Velvet factor-domain-containing protein</fullName>
    </submittedName>
</protein>
<dbReference type="Gene3D" id="2.60.40.3960">
    <property type="entry name" value="Velvet domain"/>
    <property type="match status" value="1"/>
</dbReference>
<dbReference type="PANTHER" id="PTHR33572">
    <property type="entry name" value="SPORE DEVELOPMENT REGULATOR VOSA"/>
    <property type="match status" value="1"/>
</dbReference>
<dbReference type="GO" id="GO:0030435">
    <property type="term" value="P:sporulation resulting in formation of a cellular spore"/>
    <property type="evidence" value="ECO:0007669"/>
    <property type="project" value="UniProtKB-KW"/>
</dbReference>
<dbReference type="PANTHER" id="PTHR33572:SF18">
    <property type="entry name" value="SPORE DEVELOPMENT REGULATOR VOSA"/>
    <property type="match status" value="1"/>
</dbReference>
<feature type="region of interest" description="Disordered" evidence="6">
    <location>
        <begin position="1"/>
        <end position="23"/>
    </location>
</feature>
<dbReference type="PROSITE" id="PS51821">
    <property type="entry name" value="VELVET"/>
    <property type="match status" value="1"/>
</dbReference>
<feature type="domain" description="Velvet" evidence="7">
    <location>
        <begin position="54"/>
        <end position="222"/>
    </location>
</feature>
<keyword evidence="9" id="KW-1185">Reference proteome</keyword>
<dbReference type="InterPro" id="IPR021740">
    <property type="entry name" value="Velvet"/>
</dbReference>
<dbReference type="EMBL" id="JARKIE010000621">
    <property type="protein sequence ID" value="KAJ7624146.1"/>
    <property type="molecule type" value="Genomic_DNA"/>
</dbReference>
<evidence type="ECO:0000256" key="5">
    <source>
        <dbReference type="ARBA" id="ARBA00023242"/>
    </source>
</evidence>
<dbReference type="Proteomes" id="UP001221757">
    <property type="component" value="Unassembled WGS sequence"/>
</dbReference>
<comment type="caution">
    <text evidence="8">The sequence shown here is derived from an EMBL/GenBank/DDBJ whole genome shotgun (WGS) entry which is preliminary data.</text>
</comment>
<dbReference type="InterPro" id="IPR037525">
    <property type="entry name" value="Velvet_dom"/>
</dbReference>
<keyword evidence="5" id="KW-0539">Nucleus</keyword>
<evidence type="ECO:0000256" key="2">
    <source>
        <dbReference type="ARBA" id="ARBA00022969"/>
    </source>
</evidence>
<dbReference type="AlphaFoldDB" id="A0AAD7BLD5"/>
<dbReference type="Pfam" id="PF11754">
    <property type="entry name" value="Velvet"/>
    <property type="match status" value="2"/>
</dbReference>
<keyword evidence="3" id="KW-0805">Transcription regulation</keyword>
<evidence type="ECO:0000256" key="6">
    <source>
        <dbReference type="SAM" id="MobiDB-lite"/>
    </source>
</evidence>
<keyword evidence="4" id="KW-0804">Transcription</keyword>
<keyword evidence="2" id="KW-0749">Sporulation</keyword>
<dbReference type="InterPro" id="IPR038491">
    <property type="entry name" value="Velvet_dom_sf"/>
</dbReference>
<evidence type="ECO:0000256" key="3">
    <source>
        <dbReference type="ARBA" id="ARBA00023015"/>
    </source>
</evidence>
<sequence>MRRELAWESQGLRRSAPPSSQLNMKTKFVHPPRVLGNVERLYILSFCVISGDVDFKLSQVELLVRQMPIEARTSNKSDRRVLDPTPVVEVCFYDPESQARVRVPIYQLNGYTLFAALVAADTGKHIAFLSDGITSALSGPANSAPTPAPDPDTDPALPATFFAFPDIGVRLTGTYRLRFTLSLCGDTEHTKRMVMFSAPFRVVSGAHYRGVKRAHPLFIPAI</sequence>
<name>A0AAD7BLD5_MYCRO</name>
<evidence type="ECO:0000313" key="8">
    <source>
        <dbReference type="EMBL" id="KAJ7624146.1"/>
    </source>
</evidence>
<dbReference type="GO" id="GO:0005634">
    <property type="term" value="C:nucleus"/>
    <property type="evidence" value="ECO:0007669"/>
    <property type="project" value="UniProtKB-SubCell"/>
</dbReference>
<evidence type="ECO:0000259" key="7">
    <source>
        <dbReference type="PROSITE" id="PS51821"/>
    </source>
</evidence>
<organism evidence="8 9">
    <name type="scientific">Mycena rosella</name>
    <name type="common">Pink bonnet</name>
    <name type="synonym">Agaricus rosellus</name>
    <dbReference type="NCBI Taxonomy" id="1033263"/>
    <lineage>
        <taxon>Eukaryota</taxon>
        <taxon>Fungi</taxon>
        <taxon>Dikarya</taxon>
        <taxon>Basidiomycota</taxon>
        <taxon>Agaricomycotina</taxon>
        <taxon>Agaricomycetes</taxon>
        <taxon>Agaricomycetidae</taxon>
        <taxon>Agaricales</taxon>
        <taxon>Marasmiineae</taxon>
        <taxon>Mycenaceae</taxon>
        <taxon>Mycena</taxon>
    </lineage>
</organism>
<evidence type="ECO:0000256" key="4">
    <source>
        <dbReference type="ARBA" id="ARBA00023163"/>
    </source>
</evidence>